<dbReference type="FunCoup" id="A0A0F7DBE6">
    <property type="interactions" value="166"/>
</dbReference>
<dbReference type="Gene3D" id="3.30.70.260">
    <property type="match status" value="1"/>
</dbReference>
<dbReference type="CDD" id="cd04902">
    <property type="entry name" value="ACT_3PGDH-xct"/>
    <property type="match status" value="1"/>
</dbReference>
<evidence type="ECO:0000256" key="6">
    <source>
        <dbReference type="ARBA" id="ARBA00023027"/>
    </source>
</evidence>
<evidence type="ECO:0000256" key="7">
    <source>
        <dbReference type="ARBA" id="ARBA00023299"/>
    </source>
</evidence>
<sequence>MKVLVASSIAREAIDRMRKEGLVVDERPGISEEELEEIIENYDALIVRSSPKVTARVIERGRRLKIIGRAGVGVDNIDVNAATQKGIIVVNAPGGNTVSTAELAIGLILAAARKIPQADRSVKEGKWERKKFVGVELRGKTIGVIGLGRIGYEVAKRAKAFDMNVIAYDPYISESKAKELGVKLVSFDELIENADIITVHVPKTKETENLIGEREFERMKDGVIVINCARGGIINEDALIRAIKSGKVYAAGVDVYSTEPPDPNSELLKLENVVTTPHIGASTKEAQTNVGLIIAEDIINLFHGYPVRNAVNLPSLSAEEFEYLMPYLKLAEKMGKIAAARLGGNFEKVKVTYRGKLAERDTSYLSRALLKGLLEYILGPNINLVSAMPIAKERGIEVEESKIEKTDSYESLLEVNVEGRGRSIYLAGTSFGRDDYRIIKIDKYKTDFVPKGHYIISLHEDKPGVIGRVGTLFGKNNINIAGMIVGRYGDKPGGIQLMLLLVDDPPSEEVLEEMQKLDGIIDAVYIHL</sequence>
<dbReference type="HOGENOM" id="CLU_019796_8_1_2"/>
<evidence type="ECO:0000256" key="9">
    <source>
        <dbReference type="RuleBase" id="RU363003"/>
    </source>
</evidence>
<reference evidence="11 12" key="1">
    <citation type="submission" date="2015-04" db="EMBL/GenBank/DDBJ databases">
        <title>The complete genome sequence of the hyperthermophilic, obligate iron-reducing archaeon Geoglobus ahangari strain 234T.</title>
        <authorList>
            <person name="Manzella M.P."/>
            <person name="Holmes D.E."/>
            <person name="Rocheleau J.M."/>
            <person name="Chung A."/>
            <person name="Reguera G."/>
            <person name="Kashefi K."/>
        </authorList>
    </citation>
    <scope>NUCLEOTIDE SEQUENCE [LARGE SCALE GENOMIC DNA]</scope>
    <source>
        <strain evidence="11 12">234</strain>
    </source>
</reference>
<gene>
    <name evidence="11" type="ORF">GAH_01765</name>
</gene>
<accession>A0A0F7DBE6</accession>
<keyword evidence="9" id="KW-0028">Amino-acid biosynthesis</keyword>
<keyword evidence="6 9" id="KW-0520">NAD</keyword>
<dbReference type="InterPro" id="IPR045865">
    <property type="entry name" value="ACT-like_dom_sf"/>
</dbReference>
<dbReference type="EMBL" id="CP011267">
    <property type="protein sequence ID" value="AKG90956.1"/>
    <property type="molecule type" value="Genomic_DNA"/>
</dbReference>
<dbReference type="KEGG" id="gah:GAH_01765"/>
<dbReference type="RefSeq" id="WP_048096174.1">
    <property type="nucleotide sequence ID" value="NZ_CP011267.1"/>
</dbReference>
<name>A0A0F7DBE6_9EURY</name>
<keyword evidence="5 9" id="KW-0560">Oxidoreductase</keyword>
<dbReference type="GO" id="GO:0004617">
    <property type="term" value="F:phosphoglycerate dehydrogenase activity"/>
    <property type="evidence" value="ECO:0007669"/>
    <property type="project" value="UniProtKB-UniRule"/>
</dbReference>
<organism evidence="11 12">
    <name type="scientific">Geoglobus ahangari</name>
    <dbReference type="NCBI Taxonomy" id="113653"/>
    <lineage>
        <taxon>Archaea</taxon>
        <taxon>Methanobacteriati</taxon>
        <taxon>Methanobacteriota</taxon>
        <taxon>Archaeoglobi</taxon>
        <taxon>Archaeoglobales</taxon>
        <taxon>Archaeoglobaceae</taxon>
        <taxon>Geoglobus</taxon>
    </lineage>
</organism>
<keyword evidence="7 9" id="KW-0718">Serine biosynthesis</keyword>
<dbReference type="PANTHER" id="PTHR42938:SF47">
    <property type="entry name" value="HYDROXYPYRUVATE REDUCTASE"/>
    <property type="match status" value="1"/>
</dbReference>
<dbReference type="PROSITE" id="PS00671">
    <property type="entry name" value="D_2_HYDROXYACID_DH_3"/>
    <property type="match status" value="1"/>
</dbReference>
<dbReference type="PROSITE" id="PS00065">
    <property type="entry name" value="D_2_HYDROXYACID_DH_1"/>
    <property type="match status" value="1"/>
</dbReference>
<evidence type="ECO:0000313" key="12">
    <source>
        <dbReference type="Proteomes" id="UP000034723"/>
    </source>
</evidence>
<keyword evidence="12" id="KW-1185">Reference proteome</keyword>
<dbReference type="FunFam" id="3.30.1330.90:FF:000003">
    <property type="entry name" value="D-3-phosphoglycerate dehydrogenase"/>
    <property type="match status" value="1"/>
</dbReference>
<dbReference type="InParanoid" id="A0A0F7DBE6"/>
<dbReference type="PANTHER" id="PTHR42938">
    <property type="entry name" value="FORMATE DEHYDROGENASE 1"/>
    <property type="match status" value="1"/>
</dbReference>
<dbReference type="Pfam" id="PF19304">
    <property type="entry name" value="PGDH_inter"/>
    <property type="match status" value="1"/>
</dbReference>
<dbReference type="PROSITE" id="PS00670">
    <property type="entry name" value="D_2_HYDROXYACID_DH_2"/>
    <property type="match status" value="1"/>
</dbReference>
<dbReference type="SUPFAM" id="SSF143548">
    <property type="entry name" value="Serine metabolism enzymes domain"/>
    <property type="match status" value="1"/>
</dbReference>
<dbReference type="InterPro" id="IPR006139">
    <property type="entry name" value="D-isomer_2_OHA_DH_cat_dom"/>
</dbReference>
<dbReference type="InterPro" id="IPR029009">
    <property type="entry name" value="ASB_dom_sf"/>
</dbReference>
<dbReference type="SUPFAM" id="SSF55021">
    <property type="entry name" value="ACT-like"/>
    <property type="match status" value="1"/>
</dbReference>
<evidence type="ECO:0000256" key="2">
    <source>
        <dbReference type="ARBA" id="ARBA00005854"/>
    </source>
</evidence>
<dbReference type="InterPro" id="IPR006140">
    <property type="entry name" value="D-isomer_DH_NAD-bd"/>
</dbReference>
<evidence type="ECO:0000256" key="8">
    <source>
        <dbReference type="ARBA" id="ARBA00048731"/>
    </source>
</evidence>
<dbReference type="Pfam" id="PF00389">
    <property type="entry name" value="2-Hacid_dh"/>
    <property type="match status" value="1"/>
</dbReference>
<dbReference type="UniPathway" id="UPA00135">
    <property type="reaction ID" value="UER00196"/>
</dbReference>
<dbReference type="GO" id="GO:0006564">
    <property type="term" value="P:L-serine biosynthetic process"/>
    <property type="evidence" value="ECO:0007669"/>
    <property type="project" value="UniProtKB-UniRule"/>
</dbReference>
<evidence type="ECO:0000256" key="5">
    <source>
        <dbReference type="ARBA" id="ARBA00023002"/>
    </source>
</evidence>
<dbReference type="GO" id="GO:0051287">
    <property type="term" value="F:NAD binding"/>
    <property type="evidence" value="ECO:0007669"/>
    <property type="project" value="UniProtKB-UniRule"/>
</dbReference>
<dbReference type="InterPro" id="IPR002912">
    <property type="entry name" value="ACT_dom"/>
</dbReference>
<dbReference type="PROSITE" id="PS51671">
    <property type="entry name" value="ACT"/>
    <property type="match status" value="1"/>
</dbReference>
<dbReference type="SUPFAM" id="SSF51735">
    <property type="entry name" value="NAD(P)-binding Rossmann-fold domains"/>
    <property type="match status" value="1"/>
</dbReference>
<dbReference type="OrthoDB" id="7437at2157"/>
<comment type="catalytic activity">
    <reaction evidence="8 9">
        <text>(2R)-3-phosphoglycerate + NAD(+) = 3-phosphooxypyruvate + NADH + H(+)</text>
        <dbReference type="Rhea" id="RHEA:12641"/>
        <dbReference type="ChEBI" id="CHEBI:15378"/>
        <dbReference type="ChEBI" id="CHEBI:18110"/>
        <dbReference type="ChEBI" id="CHEBI:57540"/>
        <dbReference type="ChEBI" id="CHEBI:57945"/>
        <dbReference type="ChEBI" id="CHEBI:58272"/>
        <dbReference type="EC" id="1.1.1.95"/>
    </reaction>
</comment>
<dbReference type="PATRIC" id="fig|113653.22.peg.1734"/>
<dbReference type="GeneID" id="24804333"/>
<dbReference type="SUPFAM" id="SSF52283">
    <property type="entry name" value="Formate/glycerate dehydrogenase catalytic domain-like"/>
    <property type="match status" value="1"/>
</dbReference>
<evidence type="ECO:0000313" key="11">
    <source>
        <dbReference type="EMBL" id="AKG90956.1"/>
    </source>
</evidence>
<dbReference type="InterPro" id="IPR036291">
    <property type="entry name" value="NAD(P)-bd_dom_sf"/>
</dbReference>
<dbReference type="NCBIfam" id="TIGR01327">
    <property type="entry name" value="PGDH"/>
    <property type="match status" value="1"/>
</dbReference>
<dbReference type="InterPro" id="IPR029752">
    <property type="entry name" value="D-isomer_DH_CS1"/>
</dbReference>
<evidence type="ECO:0000256" key="3">
    <source>
        <dbReference type="ARBA" id="ARBA00013143"/>
    </source>
</evidence>
<dbReference type="Pfam" id="PF02826">
    <property type="entry name" value="2-Hacid_dh_C"/>
    <property type="match status" value="1"/>
</dbReference>
<dbReference type="InterPro" id="IPR029753">
    <property type="entry name" value="D-isomer_DH_CS"/>
</dbReference>
<evidence type="ECO:0000259" key="10">
    <source>
        <dbReference type="PROSITE" id="PS51671"/>
    </source>
</evidence>
<dbReference type="Gene3D" id="3.40.50.720">
    <property type="entry name" value="NAD(P)-binding Rossmann-like Domain"/>
    <property type="match status" value="2"/>
</dbReference>
<dbReference type="Gene3D" id="3.30.1330.90">
    <property type="entry name" value="D-3-phosphoglycerate dehydrogenase, domain 3"/>
    <property type="match status" value="1"/>
</dbReference>
<feature type="domain" description="ACT" evidence="10">
    <location>
        <begin position="454"/>
        <end position="528"/>
    </location>
</feature>
<dbReference type="EC" id="1.1.1.95" evidence="3 9"/>
<comment type="pathway">
    <text evidence="1 9">Amino-acid biosynthesis; L-serine biosynthesis; L-serine from 3-phospho-D-glycerate: step 1/3.</text>
</comment>
<protein>
    <recommendedName>
        <fullName evidence="4 9">D-3-phosphoglycerate dehydrogenase</fullName>
        <ecNumber evidence="3 9">1.1.1.95</ecNumber>
    </recommendedName>
</protein>
<dbReference type="CDD" id="cd12173">
    <property type="entry name" value="PGDH_4"/>
    <property type="match status" value="1"/>
</dbReference>
<dbReference type="Proteomes" id="UP000034723">
    <property type="component" value="Chromosome"/>
</dbReference>
<proteinExistence type="inferred from homology"/>
<comment type="similarity">
    <text evidence="2 9">Belongs to the D-isomer specific 2-hydroxyacid dehydrogenase family.</text>
</comment>
<dbReference type="STRING" id="113653.GAH_01765"/>
<evidence type="ECO:0000256" key="1">
    <source>
        <dbReference type="ARBA" id="ARBA00005216"/>
    </source>
</evidence>
<dbReference type="AlphaFoldDB" id="A0A0F7DBE6"/>
<dbReference type="FunFam" id="3.40.50.720:FF:000021">
    <property type="entry name" value="D-3-phosphoglycerate dehydrogenase"/>
    <property type="match status" value="1"/>
</dbReference>
<dbReference type="Pfam" id="PF01842">
    <property type="entry name" value="ACT"/>
    <property type="match status" value="1"/>
</dbReference>
<dbReference type="InterPro" id="IPR006236">
    <property type="entry name" value="PGDH"/>
</dbReference>
<evidence type="ECO:0000256" key="4">
    <source>
        <dbReference type="ARBA" id="ARBA00021582"/>
    </source>
</evidence>
<dbReference type="InterPro" id="IPR045626">
    <property type="entry name" value="PGDH_ASB_dom"/>
</dbReference>